<sequence length="214" mass="23517">MEIMGFAAGPFQTNCYFWVNEGACVIIDPGMHAHDRVVQAVDKQQLRVEAIVLTHGHIDHTRDAGSLAQRFGVPVYIHPEDEFMLDKGAGMREETRQLFDADSMVAISDLKLMNHGDNVSMAGVDFEVRHTPGHSPGSVLLVNADAQVCFAGDVLFKGSIGRTDLNFSNHAHMLTSLREQVLTLPDEMNVLPGHGGVTTIRAERATNPFLQQLK</sequence>
<dbReference type="RefSeq" id="WP_182386240.1">
    <property type="nucleotide sequence ID" value="NZ_CP059833.1"/>
</dbReference>
<evidence type="ECO:0000256" key="2">
    <source>
        <dbReference type="ARBA" id="ARBA00022723"/>
    </source>
</evidence>
<keyword evidence="4" id="KW-0862">Zinc</keyword>
<keyword evidence="7" id="KW-1185">Reference proteome</keyword>
<keyword evidence="3 6" id="KW-0378">Hydrolase</keyword>
<protein>
    <submittedName>
        <fullName evidence="6">MBL fold metallo-hydrolase</fullName>
    </submittedName>
</protein>
<dbReference type="PANTHER" id="PTHR46233:SF3">
    <property type="entry name" value="HYDROXYACYLGLUTATHIONE HYDROLASE GLOC"/>
    <property type="match status" value="1"/>
</dbReference>
<evidence type="ECO:0000256" key="1">
    <source>
        <dbReference type="ARBA" id="ARBA00001947"/>
    </source>
</evidence>
<dbReference type="EMBL" id="CP059833">
    <property type="protein sequence ID" value="QMV85418.1"/>
    <property type="molecule type" value="Genomic_DNA"/>
</dbReference>
<accession>A0A7G5FFM7</accession>
<dbReference type="SMART" id="SM00849">
    <property type="entry name" value="Lactamase_B"/>
    <property type="match status" value="1"/>
</dbReference>
<evidence type="ECO:0000313" key="6">
    <source>
        <dbReference type="EMBL" id="QMV85418.1"/>
    </source>
</evidence>
<feature type="domain" description="Metallo-beta-lactamase" evidence="5">
    <location>
        <begin position="12"/>
        <end position="194"/>
    </location>
</feature>
<gene>
    <name evidence="6" type="ORF">HW450_01240</name>
</gene>
<name>A0A7G5FFM7_9CORY</name>
<reference evidence="6 7" key="1">
    <citation type="submission" date="2020-07" db="EMBL/GenBank/DDBJ databases">
        <title>non toxigenic Corynebacterium sp. nov from a clinical source.</title>
        <authorList>
            <person name="Bernier A.-M."/>
            <person name="Bernard K."/>
        </authorList>
    </citation>
    <scope>NUCLEOTIDE SEQUENCE [LARGE SCALE GENOMIC DNA]</scope>
    <source>
        <strain evidence="7">NML 93-0612</strain>
    </source>
</reference>
<organism evidence="6 7">
    <name type="scientific">Corynebacterium hindlerae</name>
    <dbReference type="NCBI Taxonomy" id="699041"/>
    <lineage>
        <taxon>Bacteria</taxon>
        <taxon>Bacillati</taxon>
        <taxon>Actinomycetota</taxon>
        <taxon>Actinomycetes</taxon>
        <taxon>Mycobacteriales</taxon>
        <taxon>Corynebacteriaceae</taxon>
        <taxon>Corynebacterium</taxon>
    </lineage>
</organism>
<proteinExistence type="predicted"/>
<evidence type="ECO:0000259" key="5">
    <source>
        <dbReference type="SMART" id="SM00849"/>
    </source>
</evidence>
<evidence type="ECO:0000256" key="3">
    <source>
        <dbReference type="ARBA" id="ARBA00022801"/>
    </source>
</evidence>
<comment type="cofactor">
    <cofactor evidence="1">
        <name>Zn(2+)</name>
        <dbReference type="ChEBI" id="CHEBI:29105"/>
    </cofactor>
</comment>
<dbReference type="SUPFAM" id="SSF56281">
    <property type="entry name" value="Metallo-hydrolase/oxidoreductase"/>
    <property type="match status" value="1"/>
</dbReference>
<dbReference type="PANTHER" id="PTHR46233">
    <property type="entry name" value="HYDROXYACYLGLUTATHIONE HYDROLASE GLOC"/>
    <property type="match status" value="1"/>
</dbReference>
<keyword evidence="2" id="KW-0479">Metal-binding</keyword>
<dbReference type="Pfam" id="PF00753">
    <property type="entry name" value="Lactamase_B"/>
    <property type="match status" value="1"/>
</dbReference>
<dbReference type="GO" id="GO:0016787">
    <property type="term" value="F:hydrolase activity"/>
    <property type="evidence" value="ECO:0007669"/>
    <property type="project" value="UniProtKB-KW"/>
</dbReference>
<dbReference type="Gene3D" id="3.60.15.10">
    <property type="entry name" value="Ribonuclease Z/Hydroxyacylglutathione hydrolase-like"/>
    <property type="match status" value="1"/>
</dbReference>
<dbReference type="GO" id="GO:0046872">
    <property type="term" value="F:metal ion binding"/>
    <property type="evidence" value="ECO:0007669"/>
    <property type="project" value="UniProtKB-KW"/>
</dbReference>
<dbReference type="InterPro" id="IPR036866">
    <property type="entry name" value="RibonucZ/Hydroxyglut_hydro"/>
</dbReference>
<dbReference type="InterPro" id="IPR001279">
    <property type="entry name" value="Metallo-B-lactamas"/>
</dbReference>
<evidence type="ECO:0000256" key="4">
    <source>
        <dbReference type="ARBA" id="ARBA00022833"/>
    </source>
</evidence>
<dbReference type="AlphaFoldDB" id="A0A7G5FFM7"/>
<evidence type="ECO:0000313" key="7">
    <source>
        <dbReference type="Proteomes" id="UP000515570"/>
    </source>
</evidence>
<dbReference type="Proteomes" id="UP000515570">
    <property type="component" value="Chromosome"/>
</dbReference>
<dbReference type="InterPro" id="IPR051453">
    <property type="entry name" value="MBL_Glyoxalase_II"/>
</dbReference>
<dbReference type="CDD" id="cd06262">
    <property type="entry name" value="metallo-hydrolase-like_MBL-fold"/>
    <property type="match status" value="1"/>
</dbReference>